<evidence type="ECO:0000256" key="1">
    <source>
        <dbReference type="ARBA" id="ARBA00004442"/>
    </source>
</evidence>
<evidence type="ECO:0000256" key="3">
    <source>
        <dbReference type="ARBA" id="ARBA00022729"/>
    </source>
</evidence>
<evidence type="ECO:0000256" key="5">
    <source>
        <dbReference type="ARBA" id="ARBA00023237"/>
    </source>
</evidence>
<keyword evidence="5" id="KW-0998">Cell outer membrane</keyword>
<gene>
    <name evidence="7" type="ORF">SAMN06265374_2344</name>
</gene>
<dbReference type="PANTHER" id="PTHR38776:SF1">
    <property type="entry name" value="MLTA-INTERACTING PROTEIN-RELATED"/>
    <property type="match status" value="1"/>
</dbReference>
<keyword evidence="3 6" id="KW-0732">Signal</keyword>
<dbReference type="RefSeq" id="WP_155193692.1">
    <property type="nucleotide sequence ID" value="NZ_BAAAEA010000002.1"/>
</dbReference>
<feature type="signal peptide" evidence="6">
    <location>
        <begin position="1"/>
        <end position="24"/>
    </location>
</feature>
<dbReference type="InterPro" id="IPR010583">
    <property type="entry name" value="MipA"/>
</dbReference>
<sequence>MATKCYGWAAGLASLGLVASQAFAQETVSPDTMDKDWTVLVGAGAFVGPEYLGSKDYAFQPAPIGTIQKGPFFVKLTGTTLTANVLPLETIYAGPLIGYGGGRKDVKDNVVKKLDEVDAELWLGGVVGAGYDGLMLQRDRIGARIEIAHDVMGDSGTTATFSAGYEINATERLAFGVDLSTTYVTADYADAYYSVSASGSAASGLSRYKADAGFRDISLNVSSRFAVTENWGVGGTAGASYLLGDMADSPIVEERGARTNAQGGLFLYYNF</sequence>
<comment type="similarity">
    <text evidence="2">Belongs to the MipA/OmpV family.</text>
</comment>
<comment type="subcellular location">
    <subcellularLocation>
        <location evidence="1">Cell outer membrane</location>
    </subcellularLocation>
</comment>
<evidence type="ECO:0000256" key="6">
    <source>
        <dbReference type="SAM" id="SignalP"/>
    </source>
</evidence>
<comment type="caution">
    <text evidence="7">The sequence shown here is derived from an EMBL/GenBank/DDBJ whole genome shotgun (WGS) entry which is preliminary data.</text>
</comment>
<accession>A0ABY1P325</accession>
<feature type="chain" id="PRO_5045542165" evidence="6">
    <location>
        <begin position="25"/>
        <end position="271"/>
    </location>
</feature>
<dbReference type="Proteomes" id="UP001157914">
    <property type="component" value="Unassembled WGS sequence"/>
</dbReference>
<evidence type="ECO:0000313" key="7">
    <source>
        <dbReference type="EMBL" id="SMP23913.1"/>
    </source>
</evidence>
<name>A0ABY1P325_9HYPH</name>
<proteinExistence type="inferred from homology"/>
<reference evidence="7 8" key="1">
    <citation type="submission" date="2017-05" db="EMBL/GenBank/DDBJ databases">
        <authorList>
            <person name="Varghese N."/>
            <person name="Submissions S."/>
        </authorList>
    </citation>
    <scope>NUCLEOTIDE SEQUENCE [LARGE SCALE GENOMIC DNA]</scope>
    <source>
        <strain evidence="7 8">DSM 15949</strain>
    </source>
</reference>
<evidence type="ECO:0000256" key="2">
    <source>
        <dbReference type="ARBA" id="ARBA00005722"/>
    </source>
</evidence>
<dbReference type="EMBL" id="FXTT01000003">
    <property type="protein sequence ID" value="SMP23913.1"/>
    <property type="molecule type" value="Genomic_DNA"/>
</dbReference>
<dbReference type="Pfam" id="PF06629">
    <property type="entry name" value="MipA"/>
    <property type="match status" value="1"/>
</dbReference>
<organism evidence="7 8">
    <name type="scientific">Roseibium denhamense</name>
    <dbReference type="NCBI Taxonomy" id="76305"/>
    <lineage>
        <taxon>Bacteria</taxon>
        <taxon>Pseudomonadati</taxon>
        <taxon>Pseudomonadota</taxon>
        <taxon>Alphaproteobacteria</taxon>
        <taxon>Hyphomicrobiales</taxon>
        <taxon>Stappiaceae</taxon>
        <taxon>Roseibium</taxon>
    </lineage>
</organism>
<dbReference type="PANTHER" id="PTHR38776">
    <property type="entry name" value="MLTA-INTERACTING PROTEIN-RELATED"/>
    <property type="match status" value="1"/>
</dbReference>
<keyword evidence="4" id="KW-0472">Membrane</keyword>
<protein>
    <submittedName>
        <fullName evidence="7">Outer membrane scaffolding protein for murein synthesis, MipA/OmpV family</fullName>
    </submittedName>
</protein>
<evidence type="ECO:0000313" key="8">
    <source>
        <dbReference type="Proteomes" id="UP001157914"/>
    </source>
</evidence>
<keyword evidence="8" id="KW-1185">Reference proteome</keyword>
<evidence type="ECO:0000256" key="4">
    <source>
        <dbReference type="ARBA" id="ARBA00023136"/>
    </source>
</evidence>